<reference evidence="2" key="1">
    <citation type="submission" date="2020-03" db="EMBL/GenBank/DDBJ databases">
        <authorList>
            <person name="Weist P."/>
        </authorList>
    </citation>
    <scope>NUCLEOTIDE SEQUENCE</scope>
</reference>
<gene>
    <name evidence="2" type="ORF">PLEPLA_LOCUS16832</name>
</gene>
<protein>
    <submittedName>
        <fullName evidence="2">Uncharacterized protein</fullName>
    </submittedName>
</protein>
<organism evidence="2 3">
    <name type="scientific">Pleuronectes platessa</name>
    <name type="common">European plaice</name>
    <dbReference type="NCBI Taxonomy" id="8262"/>
    <lineage>
        <taxon>Eukaryota</taxon>
        <taxon>Metazoa</taxon>
        <taxon>Chordata</taxon>
        <taxon>Craniata</taxon>
        <taxon>Vertebrata</taxon>
        <taxon>Euteleostomi</taxon>
        <taxon>Actinopterygii</taxon>
        <taxon>Neopterygii</taxon>
        <taxon>Teleostei</taxon>
        <taxon>Neoteleostei</taxon>
        <taxon>Acanthomorphata</taxon>
        <taxon>Carangaria</taxon>
        <taxon>Pleuronectiformes</taxon>
        <taxon>Pleuronectoidei</taxon>
        <taxon>Pleuronectidae</taxon>
        <taxon>Pleuronectes</taxon>
    </lineage>
</organism>
<dbReference type="Proteomes" id="UP001153269">
    <property type="component" value="Unassembled WGS sequence"/>
</dbReference>
<feature type="region of interest" description="Disordered" evidence="1">
    <location>
        <begin position="1"/>
        <end position="22"/>
    </location>
</feature>
<dbReference type="AlphaFoldDB" id="A0A9N7UE27"/>
<sequence>MSKDKTNGKFTPGTRAPLEDSYHRGTRKALSLWAARMGPTVELKLCCVASLGDGGASSLSISPRSGFQRLNEEDSEAEAGSRSDPSLHILRASGAPRCRPEEGNKVYTVI</sequence>
<evidence type="ECO:0000313" key="3">
    <source>
        <dbReference type="Proteomes" id="UP001153269"/>
    </source>
</evidence>
<proteinExistence type="predicted"/>
<feature type="region of interest" description="Disordered" evidence="1">
    <location>
        <begin position="55"/>
        <end position="96"/>
    </location>
</feature>
<evidence type="ECO:0000313" key="2">
    <source>
        <dbReference type="EMBL" id="CAB1428857.1"/>
    </source>
</evidence>
<comment type="caution">
    <text evidence="2">The sequence shown here is derived from an EMBL/GenBank/DDBJ whole genome shotgun (WGS) entry which is preliminary data.</text>
</comment>
<keyword evidence="3" id="KW-1185">Reference proteome</keyword>
<name>A0A9N7UE27_PLEPL</name>
<accession>A0A9N7UE27</accession>
<dbReference type="EMBL" id="CADEAL010001094">
    <property type="protein sequence ID" value="CAB1428857.1"/>
    <property type="molecule type" value="Genomic_DNA"/>
</dbReference>
<evidence type="ECO:0000256" key="1">
    <source>
        <dbReference type="SAM" id="MobiDB-lite"/>
    </source>
</evidence>